<accession>A0A679IZ05</accession>
<dbReference type="RefSeq" id="WP_339088689.1">
    <property type="nucleotide sequence ID" value="NZ_LR743507.1"/>
</dbReference>
<dbReference type="AlphaFoldDB" id="A0A679IZ05"/>
<evidence type="ECO:0000313" key="1">
    <source>
        <dbReference type="EMBL" id="CAA2100875.1"/>
    </source>
</evidence>
<reference evidence="1" key="1">
    <citation type="submission" date="2019-12" db="EMBL/GenBank/DDBJ databases">
        <authorList>
            <person name="Cremers G."/>
        </authorList>
    </citation>
    <scope>NUCLEOTIDE SEQUENCE</scope>
    <source>
        <strain evidence="1">Vvax</strain>
    </source>
</reference>
<gene>
    <name evidence="1" type="ORF">VVAX_00963</name>
</gene>
<protein>
    <submittedName>
        <fullName evidence="1">Uncharacterized protein</fullName>
    </submittedName>
</protein>
<organism evidence="1">
    <name type="scientific">Variovorax paradoxus</name>
    <dbReference type="NCBI Taxonomy" id="34073"/>
    <lineage>
        <taxon>Bacteria</taxon>
        <taxon>Pseudomonadati</taxon>
        <taxon>Pseudomonadota</taxon>
        <taxon>Betaproteobacteria</taxon>
        <taxon>Burkholderiales</taxon>
        <taxon>Comamonadaceae</taxon>
        <taxon>Variovorax</taxon>
    </lineage>
</organism>
<dbReference type="EMBL" id="LR743507">
    <property type="protein sequence ID" value="CAA2100875.1"/>
    <property type="molecule type" value="Genomic_DNA"/>
</dbReference>
<proteinExistence type="predicted"/>
<sequence>MDSEIMSTSPDGRYTVRTTPWEARNTLWVYPPEVVAQDTGRVVFRFADTHWSADSSTWESASRVRLALRKYPGGQPRGSVVACIDCALGTGEFEGRRMALASLEAVLDDALQAA</sequence>
<name>A0A679IZ05_VARPD</name>